<reference evidence="9 10" key="3">
    <citation type="journal article" date="2008" name="FEMS Microbiol. Ecol.">
        <title>Identification and characterization of genes underlying chitinolysis in Collimonas fungivorans Ter331.</title>
        <authorList>
            <person name="Fritsche K."/>
            <person name="de Boer W."/>
            <person name="Gerards S."/>
            <person name="van den Berg M."/>
            <person name="van Veen J.A."/>
            <person name="Leveau J.H."/>
        </authorList>
    </citation>
    <scope>NUCLEOTIDE SEQUENCE [LARGE SCALE GENOMIC DNA]</scope>
    <source>
        <strain evidence="9 10">Ter331</strain>
    </source>
</reference>
<dbReference type="RefSeq" id="WP_014007607.1">
    <property type="nucleotide sequence ID" value="NC_015856.1"/>
</dbReference>
<protein>
    <submittedName>
        <fullName evidence="9">2-octaprenyl-6-methoxyphenol hydroxylase</fullName>
    </submittedName>
</protein>
<reference evidence="9 10" key="1">
    <citation type="journal article" date="2004" name="Environ. Microbiol.">
        <title>Phylogeny-function analysis of (meta)genomic libraries: screening for expression of ribosomal RNA genes by large-insert library fluorescent in situ hybridization (LIL-FISH).</title>
        <authorList>
            <person name="Leveau J.H."/>
            <person name="Gerards S."/>
            <person name="de Boer W."/>
            <person name="van Veen J.A."/>
        </authorList>
    </citation>
    <scope>NUCLEOTIDE SEQUENCE [LARGE SCALE GENOMIC DNA]</scope>
    <source>
        <strain evidence="9 10">Ter331</strain>
    </source>
</reference>
<keyword evidence="6" id="KW-0560">Oxidoreductase</keyword>
<reference evidence="9 10" key="4">
    <citation type="journal article" date="2010" name="Environ. Microbiol.">
        <title>The bacterial genus Collimonas: mycophagy, weathering and other adaptive solutions to life in oligotrophic soil environments.</title>
        <authorList>
            <person name="Leveau J.H."/>
            <person name="Uroz S."/>
            <person name="de Boer W."/>
        </authorList>
    </citation>
    <scope>NUCLEOTIDE SEQUENCE [LARGE SCALE GENOMIC DNA]</scope>
    <source>
        <strain evidence="9 10">Ter331</strain>
    </source>
</reference>
<dbReference type="Pfam" id="PF01494">
    <property type="entry name" value="FAD_binding_3"/>
    <property type="match status" value="1"/>
</dbReference>
<evidence type="ECO:0000256" key="6">
    <source>
        <dbReference type="ARBA" id="ARBA00023002"/>
    </source>
</evidence>
<reference evidence="9 10" key="5">
    <citation type="journal article" date="2011" name="ISME J.">
        <title>Dual transcriptional profiling of a bacterial/fungal confrontation: Collimonas fungivorans versus Aspergillus niger.</title>
        <authorList>
            <person name="Mela F."/>
            <person name="Fritsche K."/>
            <person name="de Boer W."/>
            <person name="van Veen J.A."/>
            <person name="de Graaff L.H."/>
            <person name="van den Berg M."/>
            <person name="Leveau J.H."/>
        </authorList>
    </citation>
    <scope>NUCLEOTIDE SEQUENCE [LARGE SCALE GENOMIC DNA]</scope>
    <source>
        <strain evidence="9 10">Ter331</strain>
    </source>
</reference>
<dbReference type="AlphaFoldDB" id="G0AAT1"/>
<evidence type="ECO:0000256" key="4">
    <source>
        <dbReference type="ARBA" id="ARBA00022630"/>
    </source>
</evidence>
<dbReference type="Gene3D" id="3.50.50.60">
    <property type="entry name" value="FAD/NAD(P)-binding domain"/>
    <property type="match status" value="2"/>
</dbReference>
<evidence type="ECO:0000313" key="10">
    <source>
        <dbReference type="Proteomes" id="UP000008392"/>
    </source>
</evidence>
<dbReference type="PANTHER" id="PTHR43876:SF8">
    <property type="entry name" value="2-OCTAPRENYL-6-METHOXYPHENOL HYDROXYLASE"/>
    <property type="match status" value="1"/>
</dbReference>
<comment type="cofactor">
    <cofactor evidence="1">
        <name>FAD</name>
        <dbReference type="ChEBI" id="CHEBI:57692"/>
    </cofactor>
</comment>
<dbReference type="KEGG" id="cfu:CFU_3631"/>
<accession>G0AAT1</accession>
<dbReference type="PANTHER" id="PTHR43876">
    <property type="entry name" value="UBIQUINONE BIOSYNTHESIS MONOOXYGENASE COQ6, MITOCHONDRIAL"/>
    <property type="match status" value="1"/>
</dbReference>
<evidence type="ECO:0000256" key="5">
    <source>
        <dbReference type="ARBA" id="ARBA00022827"/>
    </source>
</evidence>
<keyword evidence="7" id="KW-0503">Monooxygenase</keyword>
<proteinExistence type="inferred from homology"/>
<dbReference type="Proteomes" id="UP000008392">
    <property type="component" value="Chromosome"/>
</dbReference>
<comment type="similarity">
    <text evidence="3">Belongs to the UbiH/COQ6 family.</text>
</comment>
<evidence type="ECO:0000256" key="2">
    <source>
        <dbReference type="ARBA" id="ARBA00004749"/>
    </source>
</evidence>
<dbReference type="Gene3D" id="3.30.9.10">
    <property type="entry name" value="D-Amino Acid Oxidase, subunit A, domain 2"/>
    <property type="match status" value="1"/>
</dbReference>
<feature type="domain" description="FAD-binding" evidence="8">
    <location>
        <begin position="14"/>
        <end position="321"/>
    </location>
</feature>
<dbReference type="UniPathway" id="UPA00232"/>
<evidence type="ECO:0000313" key="9">
    <source>
        <dbReference type="EMBL" id="AEK63455.1"/>
    </source>
</evidence>
<dbReference type="HOGENOM" id="CLU_009665_8_1_4"/>
<organism evidence="9 10">
    <name type="scientific">Collimonas fungivorans (strain Ter331)</name>
    <dbReference type="NCBI Taxonomy" id="1005048"/>
    <lineage>
        <taxon>Bacteria</taxon>
        <taxon>Pseudomonadati</taxon>
        <taxon>Pseudomonadota</taxon>
        <taxon>Betaproteobacteria</taxon>
        <taxon>Burkholderiales</taxon>
        <taxon>Oxalobacteraceae</taxon>
        <taxon>Collimonas</taxon>
    </lineage>
</organism>
<keyword evidence="5" id="KW-0274">FAD</keyword>
<comment type="pathway">
    <text evidence="2">Cofactor biosynthesis; ubiquinone biosynthesis.</text>
</comment>
<evidence type="ECO:0000256" key="1">
    <source>
        <dbReference type="ARBA" id="ARBA00001974"/>
    </source>
</evidence>
<evidence type="ECO:0000256" key="3">
    <source>
        <dbReference type="ARBA" id="ARBA00005349"/>
    </source>
</evidence>
<dbReference type="STRING" id="1005048.CFU_3631"/>
<reference evidence="9 10" key="2">
    <citation type="journal article" date="2006" name="J. Microbiol. Methods">
        <title>Genomic flank-sequencing of plasposon insertion sites for rapid identification of functional genes.</title>
        <authorList>
            <person name="Leveau J.H."/>
            <person name="Gerards S."/>
            <person name="Fritsche K."/>
            <person name="Zondag G."/>
            <person name="van Veen J.A."/>
        </authorList>
    </citation>
    <scope>NUCLEOTIDE SEQUENCE [LARGE SCALE GENOMIC DNA]</scope>
    <source>
        <strain evidence="9 10">Ter331</strain>
    </source>
</reference>
<dbReference type="InterPro" id="IPR018168">
    <property type="entry name" value="Ubi_Hdrlase_CS"/>
</dbReference>
<keyword evidence="4" id="KW-0285">Flavoprotein</keyword>
<dbReference type="InterPro" id="IPR002938">
    <property type="entry name" value="FAD-bd"/>
</dbReference>
<gene>
    <name evidence="9" type="primary">ubiH</name>
    <name evidence="9" type="ordered locus">CFU_3631</name>
</gene>
<dbReference type="InterPro" id="IPR036188">
    <property type="entry name" value="FAD/NAD-bd_sf"/>
</dbReference>
<name>G0AAT1_COLFT</name>
<dbReference type="InterPro" id="IPR010971">
    <property type="entry name" value="UbiH/COQ6"/>
</dbReference>
<dbReference type="NCBIfam" id="TIGR01988">
    <property type="entry name" value="Ubi-OHases"/>
    <property type="match status" value="1"/>
</dbReference>
<dbReference type="PROSITE" id="PS01304">
    <property type="entry name" value="UBIH"/>
    <property type="match status" value="1"/>
</dbReference>
<dbReference type="GO" id="GO:0006744">
    <property type="term" value="P:ubiquinone biosynthetic process"/>
    <property type="evidence" value="ECO:0007669"/>
    <property type="project" value="UniProtKB-UniPathway"/>
</dbReference>
<dbReference type="GO" id="GO:0071949">
    <property type="term" value="F:FAD binding"/>
    <property type="evidence" value="ECO:0007669"/>
    <property type="project" value="InterPro"/>
</dbReference>
<dbReference type="EMBL" id="CP002745">
    <property type="protein sequence ID" value="AEK63455.1"/>
    <property type="molecule type" value="Genomic_DNA"/>
</dbReference>
<evidence type="ECO:0000256" key="7">
    <source>
        <dbReference type="ARBA" id="ARBA00023033"/>
    </source>
</evidence>
<keyword evidence="10" id="KW-1185">Reference proteome</keyword>
<dbReference type="InterPro" id="IPR051205">
    <property type="entry name" value="UbiH/COQ6_monooxygenase"/>
</dbReference>
<dbReference type="SUPFAM" id="SSF51905">
    <property type="entry name" value="FAD/NAD(P)-binding domain"/>
    <property type="match status" value="1"/>
</dbReference>
<sequence>MSQSTEHIDQQRAEVDIAICGAGPVGLCLAALLVKRGVAADRIALIDAKTVEQARQDPRSIALSYGSRQILQEVGAWPIAATAIHQIHVSRRAHFGRTLIQREEFQLPALGYVTRYGTLVTALAALPALAAVHLLRPVQVSSSTEQDDAVELQLSDGRTLRSKLLVQAEGGLFGAQDDKSLQRDYQQIGIVAHVQSSAPVAHRAFERFTDQGPLALLPQDDGHGNNYALVWCVRPAMANELLALDDAAFLAALAQAFGGRLGRFTKTSARNSFPLGLNARPAATARTVAIGNAAQTLHPVAGQGLNLGLRDATVLARLLASEAGSIGPNIGPDALHQFALARKTDRSLTIHLTDVMARIFASAPDGALSQTLLGLSLGLVDVVKPARRLLAQQMMFGRR</sequence>
<dbReference type="PRINTS" id="PR00420">
    <property type="entry name" value="RNGMNOXGNASE"/>
</dbReference>
<reference evidence="10" key="6">
    <citation type="submission" date="2011-05" db="EMBL/GenBank/DDBJ databases">
        <title>Complete sequence of Collimonas fungivorans Ter331.</title>
        <authorList>
            <person name="Leveau J.H."/>
        </authorList>
    </citation>
    <scope>NUCLEOTIDE SEQUENCE [LARGE SCALE GENOMIC DNA]</scope>
    <source>
        <strain evidence="10">Ter331</strain>
    </source>
</reference>
<dbReference type="GO" id="GO:0008681">
    <property type="term" value="F:2-octaprenyl-6-methoxyphenol hydroxylase activity"/>
    <property type="evidence" value="ECO:0007669"/>
    <property type="project" value="TreeGrafter"/>
</dbReference>
<dbReference type="eggNOG" id="COG0654">
    <property type="taxonomic scope" value="Bacteria"/>
</dbReference>
<evidence type="ECO:0000259" key="8">
    <source>
        <dbReference type="Pfam" id="PF01494"/>
    </source>
</evidence>